<feature type="chain" id="PRO_5005293806" description="Lysozyme inhibitor LprI-like N-terminal domain-containing protein" evidence="1">
    <location>
        <begin position="27"/>
        <end position="231"/>
    </location>
</feature>
<feature type="signal peptide" evidence="1">
    <location>
        <begin position="1"/>
        <end position="26"/>
    </location>
</feature>
<gene>
    <name evidence="3" type="ORF">V474_01950</name>
</gene>
<dbReference type="RefSeq" id="WP_059153004.1">
    <property type="nucleotide sequence ID" value="NZ_KQ130457.1"/>
</dbReference>
<keyword evidence="4" id="KW-1185">Reference proteome</keyword>
<evidence type="ECO:0000313" key="4">
    <source>
        <dbReference type="Proteomes" id="UP000052268"/>
    </source>
</evidence>
<comment type="caution">
    <text evidence="3">The sequence shown here is derived from an EMBL/GenBank/DDBJ whole genome shotgun (WGS) entry which is preliminary data.</text>
</comment>
<proteinExistence type="predicted"/>
<accession>A0A0J8A929</accession>
<dbReference type="PATRIC" id="fig|1114963.3.peg.4002"/>
<name>A0A0J8A929_9SPHN</name>
<sequence length="231" mass="24240">MPHVHFGAFAVFSAGLVALTSVPVSAADPERNGPSFDCSKASSGVEKAICASKPLSSLDGQIGMRYGALRKGLDKASAEKLKQDQQWFIATRNAGFADGEDRAKILLDRLHFLNAISWSTPAGVEGVWRNLAGEITVSRGANGQLSFNANAAEPSQGRWVCEAEGKLRAIGASHWKEATDDPAGQLDFTRSGVTLDVSDAEGKSSPNCGLNGSLGGSYFRTGAATSLPARK</sequence>
<keyword evidence="1" id="KW-0732">Signal</keyword>
<protein>
    <recommendedName>
        <fullName evidence="2">Lysozyme inhibitor LprI-like N-terminal domain-containing protein</fullName>
    </recommendedName>
</protein>
<dbReference type="Pfam" id="PF07007">
    <property type="entry name" value="LprI"/>
    <property type="match status" value="1"/>
</dbReference>
<evidence type="ECO:0000256" key="1">
    <source>
        <dbReference type="SAM" id="SignalP"/>
    </source>
</evidence>
<evidence type="ECO:0000259" key="2">
    <source>
        <dbReference type="Pfam" id="PF07007"/>
    </source>
</evidence>
<dbReference type="InterPro" id="IPR009739">
    <property type="entry name" value="LprI-like_N"/>
</dbReference>
<dbReference type="EMBL" id="JACU01000010">
    <property type="protein sequence ID" value="KMS51825.1"/>
    <property type="molecule type" value="Genomic_DNA"/>
</dbReference>
<reference evidence="3 4" key="1">
    <citation type="journal article" date="2015" name="G3 (Bethesda)">
        <title>Insights into Ongoing Evolution of the Hexachlorocyclohexane Catabolic Pathway from Comparative Genomics of Ten Sphingomonadaceae Strains.</title>
        <authorList>
            <person name="Pearce S.L."/>
            <person name="Oakeshott J.G."/>
            <person name="Pandey G."/>
        </authorList>
    </citation>
    <scope>NUCLEOTIDE SEQUENCE [LARGE SCALE GENOMIC DNA]</scope>
    <source>
        <strain evidence="3 4">LL02</strain>
    </source>
</reference>
<dbReference type="OrthoDB" id="7595169at2"/>
<dbReference type="Proteomes" id="UP000052268">
    <property type="component" value="Unassembled WGS sequence"/>
</dbReference>
<evidence type="ECO:0000313" key="3">
    <source>
        <dbReference type="EMBL" id="KMS51825.1"/>
    </source>
</evidence>
<dbReference type="AlphaFoldDB" id="A0A0J8A929"/>
<organism evidence="3 4">
    <name type="scientific">Novosphingobium barchaimii LL02</name>
    <dbReference type="NCBI Taxonomy" id="1114963"/>
    <lineage>
        <taxon>Bacteria</taxon>
        <taxon>Pseudomonadati</taxon>
        <taxon>Pseudomonadota</taxon>
        <taxon>Alphaproteobacteria</taxon>
        <taxon>Sphingomonadales</taxon>
        <taxon>Sphingomonadaceae</taxon>
        <taxon>Novosphingobium</taxon>
    </lineage>
</organism>
<feature type="domain" description="Lysozyme inhibitor LprI-like N-terminal" evidence="2">
    <location>
        <begin position="38"/>
        <end position="96"/>
    </location>
</feature>